<feature type="region of interest" description="Disordered" evidence="5">
    <location>
        <begin position="136"/>
        <end position="183"/>
    </location>
</feature>
<evidence type="ECO:0000256" key="4">
    <source>
        <dbReference type="PROSITE-ProRule" id="PRU00176"/>
    </source>
</evidence>
<feature type="domain" description="RRM" evidence="6">
    <location>
        <begin position="6"/>
        <end position="83"/>
    </location>
</feature>
<dbReference type="SMART" id="SM00360">
    <property type="entry name" value="RRM"/>
    <property type="match status" value="1"/>
</dbReference>
<keyword evidence="8" id="KW-1185">Reference proteome</keyword>
<evidence type="ECO:0000313" key="8">
    <source>
        <dbReference type="Proteomes" id="UP000250275"/>
    </source>
</evidence>
<evidence type="ECO:0000256" key="2">
    <source>
        <dbReference type="ARBA" id="ARBA00022884"/>
    </source>
</evidence>
<evidence type="ECO:0000256" key="3">
    <source>
        <dbReference type="ARBA" id="ARBA00023242"/>
    </source>
</evidence>
<dbReference type="InterPro" id="IPR012677">
    <property type="entry name" value="Nucleotide-bd_a/b_plait_sf"/>
</dbReference>
<protein>
    <submittedName>
        <fullName evidence="7">RNA-binding protein 11</fullName>
    </submittedName>
</protein>
<organism evidence="7 8">
    <name type="scientific">Eufriesea mexicana</name>
    <dbReference type="NCBI Taxonomy" id="516756"/>
    <lineage>
        <taxon>Eukaryota</taxon>
        <taxon>Metazoa</taxon>
        <taxon>Ecdysozoa</taxon>
        <taxon>Arthropoda</taxon>
        <taxon>Hexapoda</taxon>
        <taxon>Insecta</taxon>
        <taxon>Pterygota</taxon>
        <taxon>Neoptera</taxon>
        <taxon>Endopterygota</taxon>
        <taxon>Hymenoptera</taxon>
        <taxon>Apocrita</taxon>
        <taxon>Aculeata</taxon>
        <taxon>Apoidea</taxon>
        <taxon>Anthophila</taxon>
        <taxon>Apidae</taxon>
        <taxon>Eufriesea</taxon>
    </lineage>
</organism>
<evidence type="ECO:0000256" key="1">
    <source>
        <dbReference type="ARBA" id="ARBA00004642"/>
    </source>
</evidence>
<evidence type="ECO:0000313" key="7">
    <source>
        <dbReference type="EMBL" id="OAD52052.1"/>
    </source>
</evidence>
<dbReference type="PROSITE" id="PS50102">
    <property type="entry name" value="RRM"/>
    <property type="match status" value="1"/>
</dbReference>
<dbReference type="InterPro" id="IPR052285">
    <property type="entry name" value="NEXT_complex_subunit"/>
</dbReference>
<keyword evidence="3" id="KW-0539">Nucleus</keyword>
<dbReference type="OrthoDB" id="407442at2759"/>
<evidence type="ECO:0000259" key="6">
    <source>
        <dbReference type="PROSITE" id="PS50102"/>
    </source>
</evidence>
<dbReference type="GO" id="GO:0003727">
    <property type="term" value="F:single-stranded RNA binding"/>
    <property type="evidence" value="ECO:0007669"/>
    <property type="project" value="TreeGrafter"/>
</dbReference>
<dbReference type="Gene3D" id="3.30.70.330">
    <property type="match status" value="1"/>
</dbReference>
<name>A0A310S4E5_9HYME</name>
<dbReference type="SUPFAM" id="SSF54928">
    <property type="entry name" value="RNA-binding domain, RBD"/>
    <property type="match status" value="1"/>
</dbReference>
<dbReference type="GO" id="GO:0000381">
    <property type="term" value="P:regulation of alternative mRNA splicing, via spliceosome"/>
    <property type="evidence" value="ECO:0007669"/>
    <property type="project" value="TreeGrafter"/>
</dbReference>
<dbReference type="InterPro" id="IPR035979">
    <property type="entry name" value="RBD_domain_sf"/>
</dbReference>
<dbReference type="EMBL" id="KQ777939">
    <property type="protein sequence ID" value="OAD52052.1"/>
    <property type="molecule type" value="Genomic_DNA"/>
</dbReference>
<reference evidence="7 8" key="1">
    <citation type="submission" date="2015-07" db="EMBL/GenBank/DDBJ databases">
        <title>The genome of Eufriesea mexicana.</title>
        <authorList>
            <person name="Pan H."/>
            <person name="Kapheim K."/>
        </authorList>
    </citation>
    <scope>NUCLEOTIDE SEQUENCE [LARGE SCALE GENOMIC DNA]</scope>
    <source>
        <strain evidence="7">0111107269</strain>
        <tissue evidence="7">Whole body</tissue>
    </source>
</reference>
<dbReference type="AlphaFoldDB" id="A0A310S4E5"/>
<dbReference type="GO" id="GO:0005654">
    <property type="term" value="C:nucleoplasm"/>
    <property type="evidence" value="ECO:0007669"/>
    <property type="project" value="UniProtKB-SubCell"/>
</dbReference>
<sequence length="183" mass="21688">MDEDMRTLWCGNLSEKVTEEILYELFLQGGPVQKVSIPKHPNGKQRSYGFVIYKHITSVSYALELFDGTCLYNRPLNISLKKNIELSQITQPQDHFIDFNHWLQLGEEVLLGNDMSHLKGNTFGMNMIPTIDSRMKQTDNYSYKDDRRSRRVHPYNREQHKSSNHHKRSHYSKHDYRSSRHNY</sequence>
<evidence type="ECO:0000256" key="5">
    <source>
        <dbReference type="SAM" id="MobiDB-lite"/>
    </source>
</evidence>
<dbReference type="Pfam" id="PF00076">
    <property type="entry name" value="RRM_1"/>
    <property type="match status" value="1"/>
</dbReference>
<dbReference type="InterPro" id="IPR000504">
    <property type="entry name" value="RRM_dom"/>
</dbReference>
<dbReference type="Proteomes" id="UP000250275">
    <property type="component" value="Unassembled WGS sequence"/>
</dbReference>
<keyword evidence="2 4" id="KW-0694">RNA-binding</keyword>
<feature type="compositionally biased region" description="Basic residues" evidence="5">
    <location>
        <begin position="162"/>
        <end position="171"/>
    </location>
</feature>
<proteinExistence type="predicted"/>
<dbReference type="PANTHER" id="PTHR13798">
    <property type="entry name" value="RNA BINDING MOTIF RBM PROTEIN -RELATED"/>
    <property type="match status" value="1"/>
</dbReference>
<feature type="compositionally biased region" description="Basic and acidic residues" evidence="5">
    <location>
        <begin position="172"/>
        <end position="183"/>
    </location>
</feature>
<gene>
    <name evidence="7" type="ORF">WN48_03344</name>
</gene>
<feature type="compositionally biased region" description="Basic and acidic residues" evidence="5">
    <location>
        <begin position="136"/>
        <end position="148"/>
    </location>
</feature>
<dbReference type="CDD" id="cd12336">
    <property type="entry name" value="RRM_RBM7_like"/>
    <property type="match status" value="1"/>
</dbReference>
<dbReference type="PANTHER" id="PTHR13798:SF11">
    <property type="entry name" value="RNA-BINDING PROTEIN 7-RELATED"/>
    <property type="match status" value="1"/>
</dbReference>
<accession>A0A310S4E5</accession>
<comment type="subcellular location">
    <subcellularLocation>
        <location evidence="1">Nucleus</location>
        <location evidence="1">Nucleoplasm</location>
    </subcellularLocation>
</comment>